<evidence type="ECO:0000313" key="1">
    <source>
        <dbReference type="EMBL" id="VVD29826.1"/>
    </source>
</evidence>
<evidence type="ECO:0000313" key="2">
    <source>
        <dbReference type="Proteomes" id="UP000325811"/>
    </source>
</evidence>
<keyword evidence="2" id="KW-1185">Reference proteome</keyword>
<dbReference type="AlphaFoldDB" id="A0A5Q4ZIH2"/>
<protein>
    <submittedName>
        <fullName evidence="1">Uncharacterized protein</fullName>
    </submittedName>
</protein>
<name>A0A5Q4ZIH2_9BURK</name>
<sequence length="38" mass="3949">MPAFFRLVLAGPAASGYNAGHLDDWSARAGGVKVNAFI</sequence>
<gene>
    <name evidence="1" type="ORF">PDMSB3_3370</name>
</gene>
<accession>A0A5Q4ZIH2</accession>
<proteinExistence type="predicted"/>
<dbReference type="EMBL" id="LR699553">
    <property type="protein sequence ID" value="VVD29826.1"/>
    <property type="molecule type" value="Genomic_DNA"/>
</dbReference>
<reference evidence="1 2" key="1">
    <citation type="submission" date="2019-08" db="EMBL/GenBank/DDBJ databases">
        <authorList>
            <person name="Herpell B J."/>
        </authorList>
    </citation>
    <scope>NUCLEOTIDE SEQUENCE [LARGE SCALE GENOMIC DNA]</scope>
    <source>
        <strain evidence="2">Msb3</strain>
    </source>
</reference>
<dbReference type="Proteomes" id="UP000325811">
    <property type="component" value="Chromosome I"/>
</dbReference>
<dbReference type="KEGG" id="pdio:PDMSB3_3370"/>
<organism evidence="1 2">
    <name type="scientific">Paraburkholderia dioscoreae</name>
    <dbReference type="NCBI Taxonomy" id="2604047"/>
    <lineage>
        <taxon>Bacteria</taxon>
        <taxon>Pseudomonadati</taxon>
        <taxon>Pseudomonadota</taxon>
        <taxon>Betaproteobacteria</taxon>
        <taxon>Burkholderiales</taxon>
        <taxon>Burkholderiaceae</taxon>
        <taxon>Paraburkholderia</taxon>
    </lineage>
</organism>